<dbReference type="GO" id="GO:0000976">
    <property type="term" value="F:transcription cis-regulatory region binding"/>
    <property type="evidence" value="ECO:0007669"/>
    <property type="project" value="TreeGrafter"/>
</dbReference>
<accession>Q1IVC7</accession>
<dbReference type="GO" id="GO:0003700">
    <property type="term" value="F:DNA-binding transcription factor activity"/>
    <property type="evidence" value="ECO:0007669"/>
    <property type="project" value="TreeGrafter"/>
</dbReference>
<dbReference type="PANTHER" id="PTHR30055:SF226">
    <property type="entry name" value="HTH-TYPE TRANSCRIPTIONAL REGULATOR PKSA"/>
    <property type="match status" value="1"/>
</dbReference>
<keyword evidence="5" id="KW-1185">Reference proteome</keyword>
<dbReference type="Pfam" id="PF00440">
    <property type="entry name" value="TetR_N"/>
    <property type="match status" value="1"/>
</dbReference>
<dbReference type="STRING" id="204669.Acid345_0168"/>
<dbReference type="InterPro" id="IPR001647">
    <property type="entry name" value="HTH_TetR"/>
</dbReference>
<organism evidence="4 5">
    <name type="scientific">Koribacter versatilis (strain Ellin345)</name>
    <dbReference type="NCBI Taxonomy" id="204669"/>
    <lineage>
        <taxon>Bacteria</taxon>
        <taxon>Pseudomonadati</taxon>
        <taxon>Acidobacteriota</taxon>
        <taxon>Terriglobia</taxon>
        <taxon>Terriglobales</taxon>
        <taxon>Candidatus Korobacteraceae</taxon>
        <taxon>Candidatus Korobacter</taxon>
    </lineage>
</organism>
<feature type="domain" description="HTH tetR-type" evidence="3">
    <location>
        <begin position="10"/>
        <end position="70"/>
    </location>
</feature>
<feature type="DNA-binding region" description="H-T-H motif" evidence="2">
    <location>
        <begin position="33"/>
        <end position="52"/>
    </location>
</feature>
<dbReference type="EnsemblBacteria" id="ABF39173">
    <property type="protein sequence ID" value="ABF39173"/>
    <property type="gene ID" value="Acid345_0168"/>
</dbReference>
<evidence type="ECO:0000313" key="4">
    <source>
        <dbReference type="EMBL" id="ABF39173.1"/>
    </source>
</evidence>
<evidence type="ECO:0000256" key="2">
    <source>
        <dbReference type="PROSITE-ProRule" id="PRU00335"/>
    </source>
</evidence>
<dbReference type="eggNOG" id="COG1309">
    <property type="taxonomic scope" value="Bacteria"/>
</dbReference>
<evidence type="ECO:0000256" key="1">
    <source>
        <dbReference type="ARBA" id="ARBA00023125"/>
    </source>
</evidence>
<name>Q1IVC7_KORVE</name>
<dbReference type="SUPFAM" id="SSF48498">
    <property type="entry name" value="Tetracyclin repressor-like, C-terminal domain"/>
    <property type="match status" value="1"/>
</dbReference>
<dbReference type="Pfam" id="PF17931">
    <property type="entry name" value="TetR_C_23"/>
    <property type="match status" value="1"/>
</dbReference>
<dbReference type="InterPro" id="IPR036271">
    <property type="entry name" value="Tet_transcr_reg_TetR-rel_C_sf"/>
</dbReference>
<proteinExistence type="predicted"/>
<dbReference type="InterPro" id="IPR009057">
    <property type="entry name" value="Homeodomain-like_sf"/>
</dbReference>
<dbReference type="InterPro" id="IPR050109">
    <property type="entry name" value="HTH-type_TetR-like_transc_reg"/>
</dbReference>
<sequence length="224" mass="25498">MFKEHLSKGKASRAQIYETAIRLFRERGFEETTMRDIGAELGGAASAAYYYFKGKDAIVLEYYDEIQRKHEVLVNEMMAHEKDPAKRIAQIHHLKLDILKSDRRIMGALLRYAGEPESELSFFSAKTRGLRQAAMKLFAEAIADADLPPDMAQVLPTMLWASHMGILLYFLYDKSAEQKNTRMLVDRGTQLLMGFIKVAKNPLLRPIRRKTLEFVQEAGLAPSA</sequence>
<evidence type="ECO:0000313" key="5">
    <source>
        <dbReference type="Proteomes" id="UP000002432"/>
    </source>
</evidence>
<protein>
    <submittedName>
        <fullName evidence="4">Transcriptional regulator, TetR family</fullName>
    </submittedName>
</protein>
<evidence type="ECO:0000259" key="3">
    <source>
        <dbReference type="PROSITE" id="PS50977"/>
    </source>
</evidence>
<dbReference type="KEGG" id="aba:Acid345_0168"/>
<dbReference type="PROSITE" id="PS50977">
    <property type="entry name" value="HTH_TETR_2"/>
    <property type="match status" value="1"/>
</dbReference>
<dbReference type="AlphaFoldDB" id="Q1IVC7"/>
<reference evidence="4 5" key="1">
    <citation type="journal article" date="2009" name="Appl. Environ. Microbiol.">
        <title>Three genomes from the phylum Acidobacteria provide insight into the lifestyles of these microorganisms in soils.</title>
        <authorList>
            <person name="Ward N.L."/>
            <person name="Challacombe J.F."/>
            <person name="Janssen P.H."/>
            <person name="Henrissat B."/>
            <person name="Coutinho P.M."/>
            <person name="Wu M."/>
            <person name="Xie G."/>
            <person name="Haft D.H."/>
            <person name="Sait M."/>
            <person name="Badger J."/>
            <person name="Barabote R.D."/>
            <person name="Bradley B."/>
            <person name="Brettin T.S."/>
            <person name="Brinkac L.M."/>
            <person name="Bruce D."/>
            <person name="Creasy T."/>
            <person name="Daugherty S.C."/>
            <person name="Davidsen T.M."/>
            <person name="DeBoy R.T."/>
            <person name="Detter J.C."/>
            <person name="Dodson R.J."/>
            <person name="Durkin A.S."/>
            <person name="Ganapathy A."/>
            <person name="Gwinn-Giglio M."/>
            <person name="Han C.S."/>
            <person name="Khouri H."/>
            <person name="Kiss H."/>
            <person name="Kothari S.P."/>
            <person name="Madupu R."/>
            <person name="Nelson K.E."/>
            <person name="Nelson W.C."/>
            <person name="Paulsen I."/>
            <person name="Penn K."/>
            <person name="Ren Q."/>
            <person name="Rosovitz M.J."/>
            <person name="Selengut J.D."/>
            <person name="Shrivastava S."/>
            <person name="Sullivan S.A."/>
            <person name="Tapia R."/>
            <person name="Thompson L.S."/>
            <person name="Watkins K.L."/>
            <person name="Yang Q."/>
            <person name="Yu C."/>
            <person name="Zafar N."/>
            <person name="Zhou L."/>
            <person name="Kuske C.R."/>
        </authorList>
    </citation>
    <scope>NUCLEOTIDE SEQUENCE [LARGE SCALE GENOMIC DNA]</scope>
    <source>
        <strain evidence="4 5">Ellin345</strain>
    </source>
</reference>
<dbReference type="InterPro" id="IPR041673">
    <property type="entry name" value="TetR_C_23"/>
</dbReference>
<dbReference type="HOGENOM" id="CLU_072073_0_0_0"/>
<dbReference type="Gene3D" id="1.10.357.10">
    <property type="entry name" value="Tetracycline Repressor, domain 2"/>
    <property type="match status" value="1"/>
</dbReference>
<keyword evidence="1 2" id="KW-0238">DNA-binding</keyword>
<dbReference type="EMBL" id="CP000360">
    <property type="protein sequence ID" value="ABF39173.1"/>
    <property type="molecule type" value="Genomic_DNA"/>
</dbReference>
<dbReference type="Proteomes" id="UP000002432">
    <property type="component" value="Chromosome"/>
</dbReference>
<dbReference type="PANTHER" id="PTHR30055">
    <property type="entry name" value="HTH-TYPE TRANSCRIPTIONAL REGULATOR RUTR"/>
    <property type="match status" value="1"/>
</dbReference>
<gene>
    <name evidence="4" type="ordered locus">Acid345_0168</name>
</gene>
<dbReference type="SUPFAM" id="SSF46689">
    <property type="entry name" value="Homeodomain-like"/>
    <property type="match status" value="1"/>
</dbReference>
<dbReference type="PRINTS" id="PR00455">
    <property type="entry name" value="HTHTETR"/>
</dbReference>